<keyword evidence="1" id="KW-0732">Signal</keyword>
<dbReference type="Gene3D" id="3.30.70.2970">
    <property type="entry name" value="Protein of unknown function (DUF541), domain 2"/>
    <property type="match status" value="1"/>
</dbReference>
<dbReference type="Gene3D" id="3.30.110.170">
    <property type="entry name" value="Protein of unknown function (DUF541), domain 1"/>
    <property type="match status" value="1"/>
</dbReference>
<dbReference type="InterPro" id="IPR052022">
    <property type="entry name" value="26kDa_periplasmic_antigen"/>
</dbReference>
<evidence type="ECO:0000313" key="3">
    <source>
        <dbReference type="Proteomes" id="UP000198757"/>
    </source>
</evidence>
<gene>
    <name evidence="2" type="ORF">SAMN04487894_12229</name>
</gene>
<feature type="signal peptide" evidence="1">
    <location>
        <begin position="1"/>
        <end position="20"/>
    </location>
</feature>
<reference evidence="3" key="1">
    <citation type="submission" date="2016-10" db="EMBL/GenBank/DDBJ databases">
        <authorList>
            <person name="Varghese N."/>
            <person name="Submissions S."/>
        </authorList>
    </citation>
    <scope>NUCLEOTIDE SEQUENCE [LARGE SCALE GENOMIC DNA]</scope>
    <source>
        <strain evidence="3">DSM 25811 / CCM 8410 / LMG 26954 / E90</strain>
    </source>
</reference>
<proteinExistence type="predicted"/>
<sequence>MKKLFAFALLSLVALGTVSAQSVDLRRKITVSGTAETEITPDIIYVSISLKEYLENGNSKKRVDISTLENQLFAAVQKAGFSKEHLTISNLNSWANTTGKKKNPDFLASRQYLLKVSDLNKLDQILSGVDSKGIQSTGIQSYDYSKMEALKKELKIKALKAAKEKATYMVEALDGTLGNVLEIQDGGDSPMQPVMYRNYAMKAEAADMAGGDADLDFKKIKLSFTVNTVFEIK</sequence>
<dbReference type="AlphaFoldDB" id="A0A1G7AB56"/>
<name>A0A1G7AB56_NIADE</name>
<dbReference type="InterPro" id="IPR007497">
    <property type="entry name" value="SIMPL/DUF541"/>
</dbReference>
<dbReference type="RefSeq" id="WP_090393064.1">
    <property type="nucleotide sequence ID" value="NZ_FMZO01000022.1"/>
</dbReference>
<dbReference type="EMBL" id="FMZO01000022">
    <property type="protein sequence ID" value="SDE12031.1"/>
    <property type="molecule type" value="Genomic_DNA"/>
</dbReference>
<dbReference type="OrthoDB" id="1242975at2"/>
<dbReference type="Pfam" id="PF04402">
    <property type="entry name" value="SIMPL"/>
    <property type="match status" value="1"/>
</dbReference>
<accession>A0A1G7AB56</accession>
<dbReference type="STRING" id="1285928.SAMN04487894_12229"/>
<organism evidence="2 3">
    <name type="scientific">Niabella drilacis (strain DSM 25811 / CCM 8410 / CCUG 62505 / LMG 26954 / E90)</name>
    <dbReference type="NCBI Taxonomy" id="1285928"/>
    <lineage>
        <taxon>Bacteria</taxon>
        <taxon>Pseudomonadati</taxon>
        <taxon>Bacteroidota</taxon>
        <taxon>Chitinophagia</taxon>
        <taxon>Chitinophagales</taxon>
        <taxon>Chitinophagaceae</taxon>
        <taxon>Niabella</taxon>
    </lineage>
</organism>
<evidence type="ECO:0000256" key="1">
    <source>
        <dbReference type="SAM" id="SignalP"/>
    </source>
</evidence>
<dbReference type="PANTHER" id="PTHR34387:SF1">
    <property type="entry name" value="PERIPLASMIC IMMUNOGENIC PROTEIN"/>
    <property type="match status" value="1"/>
</dbReference>
<evidence type="ECO:0008006" key="4">
    <source>
        <dbReference type="Google" id="ProtNLM"/>
    </source>
</evidence>
<feature type="chain" id="PRO_5011437801" description="Oxidative stress defense protein" evidence="1">
    <location>
        <begin position="21"/>
        <end position="233"/>
    </location>
</feature>
<dbReference type="PANTHER" id="PTHR34387">
    <property type="entry name" value="SLR1258 PROTEIN"/>
    <property type="match status" value="1"/>
</dbReference>
<dbReference type="Proteomes" id="UP000198757">
    <property type="component" value="Unassembled WGS sequence"/>
</dbReference>
<keyword evidence="3" id="KW-1185">Reference proteome</keyword>
<protein>
    <recommendedName>
        <fullName evidence="4">Oxidative stress defense protein</fullName>
    </recommendedName>
</protein>
<dbReference type="GO" id="GO:0006974">
    <property type="term" value="P:DNA damage response"/>
    <property type="evidence" value="ECO:0007669"/>
    <property type="project" value="TreeGrafter"/>
</dbReference>
<evidence type="ECO:0000313" key="2">
    <source>
        <dbReference type="EMBL" id="SDE12031.1"/>
    </source>
</evidence>